<dbReference type="FunCoup" id="A0A2I4EWI3">
    <property type="interactions" value="199"/>
</dbReference>
<dbReference type="RefSeq" id="XP_018823761.1">
    <property type="nucleotide sequence ID" value="XM_018968216.1"/>
</dbReference>
<sequence length="150" mass="16698">MSSSSREEQADSTAIHSSIALLQERFRKLQKVKEMREERELMRILAEPKQHMKNPNNVPSMHCEQSRSFFHSEFILPPPPPGSPPQVPLPILPPSQSRQSGYSAGYSDGTGTLSMNSWPIDHIPSSAALTPSNKFKDSDSDTDVDTSLHL</sequence>
<keyword evidence="2" id="KW-1185">Reference proteome</keyword>
<feature type="region of interest" description="Disordered" evidence="1">
    <location>
        <begin position="72"/>
        <end position="150"/>
    </location>
</feature>
<accession>A0A2I4EWI3</accession>
<proteinExistence type="predicted"/>
<dbReference type="Proteomes" id="UP000235220">
    <property type="component" value="Chromosome 4"/>
</dbReference>
<feature type="compositionally biased region" description="Pro residues" evidence="1">
    <location>
        <begin position="76"/>
        <end position="93"/>
    </location>
</feature>
<dbReference type="AlphaFoldDB" id="A0A2I4EWI3"/>
<name>A0A2I4EWI3_JUGRE</name>
<gene>
    <name evidence="3" type="primary">LOC108993337</name>
</gene>
<evidence type="ECO:0000313" key="2">
    <source>
        <dbReference type="Proteomes" id="UP000235220"/>
    </source>
</evidence>
<dbReference type="PANTHER" id="PTHR34570">
    <property type="entry name" value="OS03G0593100 PROTEIN"/>
    <property type="match status" value="1"/>
</dbReference>
<evidence type="ECO:0000313" key="3">
    <source>
        <dbReference type="RefSeq" id="XP_018823761.1"/>
    </source>
</evidence>
<dbReference type="PANTHER" id="PTHR34570:SF7">
    <property type="entry name" value="GENOME ASSEMBLY, CHROMOSOME: A08"/>
    <property type="match status" value="1"/>
</dbReference>
<reference evidence="3" key="1">
    <citation type="submission" date="2025-08" db="UniProtKB">
        <authorList>
            <consortium name="RefSeq"/>
        </authorList>
    </citation>
    <scope>IDENTIFICATION</scope>
    <source>
        <tissue evidence="3">Leaves</tissue>
    </source>
</reference>
<protein>
    <submittedName>
        <fullName evidence="3">Uncharacterized protein LOC108993337</fullName>
    </submittedName>
</protein>
<dbReference type="OrthoDB" id="671858at2759"/>
<evidence type="ECO:0000256" key="1">
    <source>
        <dbReference type="SAM" id="MobiDB-lite"/>
    </source>
</evidence>
<dbReference type="Gramene" id="Jr04_13060_p1">
    <property type="protein sequence ID" value="cds.Jr04_13060_p1"/>
    <property type="gene ID" value="Jr04_13060"/>
</dbReference>
<organism evidence="2 3">
    <name type="scientific">Juglans regia</name>
    <name type="common">English walnut</name>
    <dbReference type="NCBI Taxonomy" id="51240"/>
    <lineage>
        <taxon>Eukaryota</taxon>
        <taxon>Viridiplantae</taxon>
        <taxon>Streptophyta</taxon>
        <taxon>Embryophyta</taxon>
        <taxon>Tracheophyta</taxon>
        <taxon>Spermatophyta</taxon>
        <taxon>Magnoliopsida</taxon>
        <taxon>eudicotyledons</taxon>
        <taxon>Gunneridae</taxon>
        <taxon>Pentapetalae</taxon>
        <taxon>rosids</taxon>
        <taxon>fabids</taxon>
        <taxon>Fagales</taxon>
        <taxon>Juglandaceae</taxon>
        <taxon>Juglans</taxon>
    </lineage>
</organism>
<dbReference type="KEGG" id="jre:108993337"/>
<dbReference type="GeneID" id="108993337"/>